<sequence length="171" mass="18425">MHSSTPDQVTIRPAAEADADAVGAIRADAIATSTGLWIDEPPTAESSAAWARGHRERGSMLVACDDASGAVLGYATFGPLRDYSGYRRTAEVSIYLHADAQGRGIGRALLERLVELAREAGMHSLQGWIEAGNAASIALHARCGFTEVARIPESGYKFGRWWDLVIMQRLL</sequence>
<evidence type="ECO:0000313" key="4">
    <source>
        <dbReference type="EMBL" id="EWS81623.1"/>
    </source>
</evidence>
<keyword evidence="5" id="KW-1185">Reference proteome</keyword>
<dbReference type="eggNOG" id="COG1247">
    <property type="taxonomic scope" value="Bacteria"/>
</dbReference>
<dbReference type="PROSITE" id="PS51186">
    <property type="entry name" value="GNAT"/>
    <property type="match status" value="1"/>
</dbReference>
<dbReference type="InterPro" id="IPR000182">
    <property type="entry name" value="GNAT_dom"/>
</dbReference>
<name>Z9JUD9_9MICO</name>
<dbReference type="AlphaFoldDB" id="Z9JUD9"/>
<accession>Z9JUD9</accession>
<feature type="domain" description="N-acetyltransferase" evidence="3">
    <location>
        <begin position="9"/>
        <end position="171"/>
    </location>
</feature>
<organism evidence="4 5">
    <name type="scientific">Brachybacterium phenoliresistens</name>
    <dbReference type="NCBI Taxonomy" id="396014"/>
    <lineage>
        <taxon>Bacteria</taxon>
        <taxon>Bacillati</taxon>
        <taxon>Actinomycetota</taxon>
        <taxon>Actinomycetes</taxon>
        <taxon>Micrococcales</taxon>
        <taxon>Dermabacteraceae</taxon>
        <taxon>Brachybacterium</taxon>
    </lineage>
</organism>
<dbReference type="RefSeq" id="WP_038371691.1">
    <property type="nucleotide sequence ID" value="NZ_BAAAOW010000012.1"/>
</dbReference>
<dbReference type="PANTHER" id="PTHR43072:SF23">
    <property type="entry name" value="UPF0039 PROTEIN C11D3.02C"/>
    <property type="match status" value="1"/>
</dbReference>
<evidence type="ECO:0000256" key="1">
    <source>
        <dbReference type="ARBA" id="ARBA00022679"/>
    </source>
</evidence>
<dbReference type="GO" id="GO:0016747">
    <property type="term" value="F:acyltransferase activity, transferring groups other than amino-acyl groups"/>
    <property type="evidence" value="ECO:0007669"/>
    <property type="project" value="InterPro"/>
</dbReference>
<proteinExistence type="predicted"/>
<protein>
    <submittedName>
        <fullName evidence="4">Acetyltransferase</fullName>
    </submittedName>
</protein>
<keyword evidence="2" id="KW-0012">Acyltransferase</keyword>
<evidence type="ECO:0000313" key="5">
    <source>
        <dbReference type="Proteomes" id="UP000023067"/>
    </source>
</evidence>
<comment type="caution">
    <text evidence="4">The sequence shown here is derived from an EMBL/GenBank/DDBJ whole genome shotgun (WGS) entry which is preliminary data.</text>
</comment>
<dbReference type="PATRIC" id="fig|396014.3.peg.1489"/>
<dbReference type="SUPFAM" id="SSF55729">
    <property type="entry name" value="Acyl-CoA N-acyltransferases (Nat)"/>
    <property type="match status" value="1"/>
</dbReference>
<dbReference type="InterPro" id="IPR016181">
    <property type="entry name" value="Acyl_CoA_acyltransferase"/>
</dbReference>
<dbReference type="EMBL" id="JDYK01000006">
    <property type="protein sequence ID" value="EWS81623.1"/>
    <property type="molecule type" value="Genomic_DNA"/>
</dbReference>
<dbReference type="STRING" id="396014.BF93_15720"/>
<gene>
    <name evidence="4" type="ORF">BF93_15720</name>
</gene>
<dbReference type="Pfam" id="PF00583">
    <property type="entry name" value="Acetyltransf_1"/>
    <property type="match status" value="1"/>
</dbReference>
<reference evidence="4 5" key="1">
    <citation type="submission" date="2014-02" db="EMBL/GenBank/DDBJ databases">
        <title>Genome sequence of Brachybacterium phenoliresistens strain W13A50.</title>
        <authorList>
            <person name="Wang X."/>
        </authorList>
    </citation>
    <scope>NUCLEOTIDE SEQUENCE [LARGE SCALE GENOMIC DNA]</scope>
    <source>
        <strain evidence="4 5">W13A50</strain>
    </source>
</reference>
<dbReference type="HOGENOM" id="CLU_013985_4_4_11"/>
<evidence type="ECO:0000256" key="2">
    <source>
        <dbReference type="ARBA" id="ARBA00023315"/>
    </source>
</evidence>
<dbReference type="Gene3D" id="3.40.630.30">
    <property type="match status" value="1"/>
</dbReference>
<dbReference type="CDD" id="cd04301">
    <property type="entry name" value="NAT_SF"/>
    <property type="match status" value="1"/>
</dbReference>
<dbReference type="Proteomes" id="UP000023067">
    <property type="component" value="Unassembled WGS sequence"/>
</dbReference>
<dbReference type="OrthoDB" id="3173333at2"/>
<dbReference type="PANTHER" id="PTHR43072">
    <property type="entry name" value="N-ACETYLTRANSFERASE"/>
    <property type="match status" value="1"/>
</dbReference>
<keyword evidence="1 4" id="KW-0808">Transferase</keyword>
<evidence type="ECO:0000259" key="3">
    <source>
        <dbReference type="PROSITE" id="PS51186"/>
    </source>
</evidence>